<feature type="transmembrane region" description="Helical" evidence="9">
    <location>
        <begin position="578"/>
        <end position="601"/>
    </location>
</feature>
<feature type="region of interest" description="Disordered" evidence="8">
    <location>
        <begin position="646"/>
        <end position="665"/>
    </location>
</feature>
<dbReference type="Proteomes" id="UP001487740">
    <property type="component" value="Unassembled WGS sequence"/>
</dbReference>
<dbReference type="InterPro" id="IPR003663">
    <property type="entry name" value="Sugar/inositol_transpt"/>
</dbReference>
<feature type="transmembrane region" description="Helical" evidence="9">
    <location>
        <begin position="166"/>
        <end position="185"/>
    </location>
</feature>
<feature type="compositionally biased region" description="Basic and acidic residues" evidence="8">
    <location>
        <begin position="1"/>
        <end position="17"/>
    </location>
</feature>
<feature type="compositionally biased region" description="Acidic residues" evidence="8">
    <location>
        <begin position="24"/>
        <end position="37"/>
    </location>
</feature>
<keyword evidence="12" id="KW-1185">Reference proteome</keyword>
<dbReference type="PRINTS" id="PR00171">
    <property type="entry name" value="SUGRTRNSPORT"/>
</dbReference>
<comment type="similarity">
    <text evidence="7">Belongs to the major facilitator superfamily. Sugar transporter (TC 2.A.1.1) family. Trehalose transporter subfamily.</text>
</comment>
<feature type="transmembrane region" description="Helical" evidence="9">
    <location>
        <begin position="262"/>
        <end position="282"/>
    </location>
</feature>
<dbReference type="InterPro" id="IPR036259">
    <property type="entry name" value="MFS_trans_sf"/>
</dbReference>
<proteinExistence type="inferred from homology"/>
<feature type="compositionally biased region" description="Polar residues" evidence="8">
    <location>
        <begin position="656"/>
        <end position="665"/>
    </location>
</feature>
<dbReference type="InterPro" id="IPR005829">
    <property type="entry name" value="Sugar_transporter_CS"/>
</dbReference>
<feature type="transmembrane region" description="Helical" evidence="9">
    <location>
        <begin position="547"/>
        <end position="566"/>
    </location>
</feature>
<keyword evidence="2" id="KW-1003">Cell membrane</keyword>
<dbReference type="GO" id="GO:0051119">
    <property type="term" value="F:sugar transmembrane transporter activity"/>
    <property type="evidence" value="ECO:0007669"/>
    <property type="project" value="InterPro"/>
</dbReference>
<evidence type="ECO:0000256" key="3">
    <source>
        <dbReference type="ARBA" id="ARBA00022692"/>
    </source>
</evidence>
<dbReference type="Gene3D" id="1.20.1250.20">
    <property type="entry name" value="MFS general substrate transporter like domains"/>
    <property type="match status" value="1"/>
</dbReference>
<evidence type="ECO:0000256" key="5">
    <source>
        <dbReference type="ARBA" id="ARBA00023136"/>
    </source>
</evidence>
<keyword evidence="6" id="KW-0325">Glycoprotein</keyword>
<keyword evidence="4 9" id="KW-1133">Transmembrane helix</keyword>
<reference evidence="11 12" key="1">
    <citation type="submission" date="2023-03" db="EMBL/GenBank/DDBJ databases">
        <title>High-quality genome of Scylla paramamosain provides insights in environmental adaptation.</title>
        <authorList>
            <person name="Zhang L."/>
        </authorList>
    </citation>
    <scope>NUCLEOTIDE SEQUENCE [LARGE SCALE GENOMIC DNA]</scope>
    <source>
        <strain evidence="11">LZ_2023a</strain>
        <tissue evidence="11">Muscle</tissue>
    </source>
</reference>
<dbReference type="FunFam" id="1.20.1250.20:FF:000055">
    <property type="entry name" value="Facilitated trehalose transporter Tret1-2 homolog"/>
    <property type="match status" value="1"/>
</dbReference>
<dbReference type="Pfam" id="PF00083">
    <property type="entry name" value="Sugar_tr"/>
    <property type="match status" value="1"/>
</dbReference>
<sequence>MDHDRGSTQHVAFHMEDIANVIKEEEEEEVEKEEDEKDHEGEDDQRMPFTANGRPGPRETGDERDQLPFLKARQGRYSVISAPGFTLSSRPSFGGMSSRPSFGGLSSRQSFQGLSSRPSMASLRSSISRVHSELYPERGSFVAFRLGHSLADIAPLARKMYIITQVLAALSVSMGSMAVGFTAAYTSPALASLDAAANATLDALNITLDGTNDTANATLEALSSTLTVTEEQKSWIGSLMPLSALIGSILGGYLVDALGRKMVILLCGPPFIVAYILIGSSINVMMIYVGRVLGGLCVGLLTLTLPVYLSETVQPEIRGILGLLPTTFGNAGILLCFLVGSHVSWWVLAYVGAIVPLVFTTMMCFVPETPRWYISKDRVEDARSALQWLRGSFNDVEFELEAIQINYEMSSQTSSSLMDVFTRRHIRPFLLSMGLMLIQQLSGINAVIFYTVDIFEMSGSTISGHLSTIIVGVVNLLATFVANAVIDKVGRKVLVYISSALMVVSLLALGSFFHVREKAENLPADHVDAEWWAATIESISWLPLVSFMIYVIAFSLGWGPIPWLFMGEALPAKVRGPAASMVTALNWTCTFVITKTFPGLVQKLGPSIVFFMFSSIMVLGSFYAVFLVPETKGKMLEEIEEELSGRKDHGNRSRKISTVSGLNMK</sequence>
<dbReference type="PROSITE" id="PS00216">
    <property type="entry name" value="SUGAR_TRANSPORT_1"/>
    <property type="match status" value="1"/>
</dbReference>
<dbReference type="AlphaFoldDB" id="A0AAW0USJ3"/>
<feature type="transmembrane region" description="Helical" evidence="9">
    <location>
        <begin position="235"/>
        <end position="255"/>
    </location>
</feature>
<evidence type="ECO:0000256" key="8">
    <source>
        <dbReference type="SAM" id="MobiDB-lite"/>
    </source>
</evidence>
<organism evidence="11 12">
    <name type="scientific">Scylla paramamosain</name>
    <name type="common">Mud crab</name>
    <dbReference type="NCBI Taxonomy" id="85552"/>
    <lineage>
        <taxon>Eukaryota</taxon>
        <taxon>Metazoa</taxon>
        <taxon>Ecdysozoa</taxon>
        <taxon>Arthropoda</taxon>
        <taxon>Crustacea</taxon>
        <taxon>Multicrustacea</taxon>
        <taxon>Malacostraca</taxon>
        <taxon>Eumalacostraca</taxon>
        <taxon>Eucarida</taxon>
        <taxon>Decapoda</taxon>
        <taxon>Pleocyemata</taxon>
        <taxon>Brachyura</taxon>
        <taxon>Eubrachyura</taxon>
        <taxon>Portunoidea</taxon>
        <taxon>Portunidae</taxon>
        <taxon>Portuninae</taxon>
        <taxon>Scylla</taxon>
    </lineage>
</organism>
<feature type="transmembrane region" description="Helical" evidence="9">
    <location>
        <begin position="607"/>
        <end position="628"/>
    </location>
</feature>
<feature type="transmembrane region" description="Helical" evidence="9">
    <location>
        <begin position="493"/>
        <end position="513"/>
    </location>
</feature>
<evidence type="ECO:0000256" key="2">
    <source>
        <dbReference type="ARBA" id="ARBA00022475"/>
    </source>
</evidence>
<evidence type="ECO:0000256" key="6">
    <source>
        <dbReference type="ARBA" id="ARBA00023180"/>
    </source>
</evidence>
<comment type="subcellular location">
    <subcellularLocation>
        <location evidence="1">Cell membrane</location>
        <topology evidence="1">Multi-pass membrane protein</topology>
    </subcellularLocation>
</comment>
<keyword evidence="3 9" id="KW-0812">Transmembrane</keyword>
<dbReference type="CDD" id="cd17358">
    <property type="entry name" value="MFS_GLUT6_8_Class3_like"/>
    <property type="match status" value="1"/>
</dbReference>
<dbReference type="InterPro" id="IPR005828">
    <property type="entry name" value="MFS_sugar_transport-like"/>
</dbReference>
<evidence type="ECO:0000313" key="11">
    <source>
        <dbReference type="EMBL" id="KAK8401647.1"/>
    </source>
</evidence>
<feature type="transmembrane region" description="Helical" evidence="9">
    <location>
        <begin position="321"/>
        <end position="340"/>
    </location>
</feature>
<dbReference type="PANTHER" id="PTHR48021:SF96">
    <property type="entry name" value="FACILITATED TREHALOSE TRANSPORTER TRET1-1-RELATED"/>
    <property type="match status" value="1"/>
</dbReference>
<feature type="transmembrane region" description="Helical" evidence="9">
    <location>
        <begin position="288"/>
        <end position="309"/>
    </location>
</feature>
<evidence type="ECO:0000256" key="7">
    <source>
        <dbReference type="ARBA" id="ARBA00024348"/>
    </source>
</evidence>
<accession>A0AAW0USJ3</accession>
<feature type="region of interest" description="Disordered" evidence="8">
    <location>
        <begin position="1"/>
        <end position="65"/>
    </location>
</feature>
<dbReference type="InterPro" id="IPR044775">
    <property type="entry name" value="MFS_ERD6/Tret1-like"/>
</dbReference>
<evidence type="ECO:0000256" key="9">
    <source>
        <dbReference type="SAM" id="Phobius"/>
    </source>
</evidence>
<gene>
    <name evidence="11" type="ORF">O3P69_001044</name>
</gene>
<protein>
    <recommendedName>
        <fullName evidence="10">Major facilitator superfamily (MFS) profile domain-containing protein</fullName>
    </recommendedName>
</protein>
<feature type="transmembrane region" description="Helical" evidence="9">
    <location>
        <begin position="464"/>
        <end position="486"/>
    </location>
</feature>
<dbReference type="PROSITE" id="PS00217">
    <property type="entry name" value="SUGAR_TRANSPORT_2"/>
    <property type="match status" value="1"/>
</dbReference>
<evidence type="ECO:0000256" key="1">
    <source>
        <dbReference type="ARBA" id="ARBA00004651"/>
    </source>
</evidence>
<feature type="compositionally biased region" description="Basic and acidic residues" evidence="8">
    <location>
        <begin position="56"/>
        <end position="65"/>
    </location>
</feature>
<dbReference type="SUPFAM" id="SSF103473">
    <property type="entry name" value="MFS general substrate transporter"/>
    <property type="match status" value="1"/>
</dbReference>
<dbReference type="EMBL" id="JARAKH010000008">
    <property type="protein sequence ID" value="KAK8401647.1"/>
    <property type="molecule type" value="Genomic_DNA"/>
</dbReference>
<dbReference type="PANTHER" id="PTHR48021">
    <property type="match status" value="1"/>
</dbReference>
<dbReference type="GO" id="GO:0005886">
    <property type="term" value="C:plasma membrane"/>
    <property type="evidence" value="ECO:0007669"/>
    <property type="project" value="UniProtKB-SubCell"/>
</dbReference>
<comment type="caution">
    <text evidence="11">The sequence shown here is derived from an EMBL/GenBank/DDBJ whole genome shotgun (WGS) entry which is preliminary data.</text>
</comment>
<feature type="transmembrane region" description="Helical" evidence="9">
    <location>
        <begin position="429"/>
        <end position="452"/>
    </location>
</feature>
<evidence type="ECO:0000313" key="12">
    <source>
        <dbReference type="Proteomes" id="UP001487740"/>
    </source>
</evidence>
<dbReference type="PROSITE" id="PS50850">
    <property type="entry name" value="MFS"/>
    <property type="match status" value="1"/>
</dbReference>
<evidence type="ECO:0000259" key="10">
    <source>
        <dbReference type="PROSITE" id="PS50850"/>
    </source>
</evidence>
<dbReference type="InterPro" id="IPR050549">
    <property type="entry name" value="MFS_Trehalose_Transporter"/>
</dbReference>
<keyword evidence="5 9" id="KW-0472">Membrane</keyword>
<feature type="transmembrane region" description="Helical" evidence="9">
    <location>
        <begin position="346"/>
        <end position="366"/>
    </location>
</feature>
<evidence type="ECO:0000256" key="4">
    <source>
        <dbReference type="ARBA" id="ARBA00022989"/>
    </source>
</evidence>
<feature type="domain" description="Major facilitator superfamily (MFS) profile" evidence="10">
    <location>
        <begin position="191"/>
        <end position="632"/>
    </location>
</feature>
<dbReference type="InterPro" id="IPR020846">
    <property type="entry name" value="MFS_dom"/>
</dbReference>
<name>A0AAW0USJ3_SCYPA</name>
<dbReference type="NCBIfam" id="TIGR00879">
    <property type="entry name" value="SP"/>
    <property type="match status" value="1"/>
</dbReference>